<proteinExistence type="predicted"/>
<protein>
    <submittedName>
        <fullName evidence="2">Periplasmic heavy metal sensor</fullName>
    </submittedName>
</protein>
<feature type="compositionally biased region" description="Gly residues" evidence="1">
    <location>
        <begin position="125"/>
        <end position="157"/>
    </location>
</feature>
<dbReference type="GO" id="GO:0042597">
    <property type="term" value="C:periplasmic space"/>
    <property type="evidence" value="ECO:0007669"/>
    <property type="project" value="InterPro"/>
</dbReference>
<dbReference type="EMBL" id="DTHB01000011">
    <property type="protein sequence ID" value="HGB13739.1"/>
    <property type="molecule type" value="Genomic_DNA"/>
</dbReference>
<comment type="caution">
    <text evidence="2">The sequence shown here is derived from an EMBL/GenBank/DDBJ whole genome shotgun (WGS) entry which is preliminary data.</text>
</comment>
<gene>
    <name evidence="2" type="ORF">ENV62_00655</name>
</gene>
<reference evidence="2" key="1">
    <citation type="journal article" date="2020" name="mSystems">
        <title>Genome- and Community-Level Interaction Insights into Carbon Utilization and Element Cycling Functions of Hydrothermarchaeota in Hydrothermal Sediment.</title>
        <authorList>
            <person name="Zhou Z."/>
            <person name="Liu Y."/>
            <person name="Xu W."/>
            <person name="Pan J."/>
            <person name="Luo Z.H."/>
            <person name="Li M."/>
        </authorList>
    </citation>
    <scope>NUCLEOTIDE SEQUENCE [LARGE SCALE GENOMIC DNA]</scope>
    <source>
        <strain evidence="2">SpSt-776</strain>
    </source>
</reference>
<feature type="region of interest" description="Disordered" evidence="1">
    <location>
        <begin position="124"/>
        <end position="169"/>
    </location>
</feature>
<evidence type="ECO:0000256" key="1">
    <source>
        <dbReference type="SAM" id="MobiDB-lite"/>
    </source>
</evidence>
<organism evidence="2">
    <name type="scientific">Desulfobacca acetoxidans</name>
    <dbReference type="NCBI Taxonomy" id="60893"/>
    <lineage>
        <taxon>Bacteria</taxon>
        <taxon>Pseudomonadati</taxon>
        <taxon>Thermodesulfobacteriota</taxon>
        <taxon>Desulfobaccia</taxon>
        <taxon>Desulfobaccales</taxon>
        <taxon>Desulfobaccaceae</taxon>
        <taxon>Desulfobacca</taxon>
    </lineage>
</organism>
<dbReference type="InterPro" id="IPR012899">
    <property type="entry name" value="LTXXQ"/>
</dbReference>
<name>A0A7C3SHZ8_9BACT</name>
<dbReference type="Pfam" id="PF13801">
    <property type="entry name" value="Metal_resist"/>
    <property type="match status" value="1"/>
</dbReference>
<dbReference type="Gene3D" id="1.20.120.1490">
    <property type="match status" value="1"/>
</dbReference>
<sequence length="183" mass="19682">MKRWSPKILIPAGLVVILAVSAAATWAQKGMGMGMGRGMWLNLNPQQVAQVFDLRHKFMNDTANLRKEIWVKRAELAQLWKADKPDEKAIVAKQKELNNLRGQMMEKAVAFRLKLKEIAPQLGEFGPGKGMGPGRGIGPGLGRGAGAGPGSGPGYGSGPRAEGPDDLDYVWEESLALGPPVGW</sequence>
<accession>A0A7C3SHZ8</accession>
<dbReference type="InterPro" id="IPR025961">
    <property type="entry name" value="Metal_resist"/>
</dbReference>
<evidence type="ECO:0000313" key="2">
    <source>
        <dbReference type="EMBL" id="HGB13739.1"/>
    </source>
</evidence>
<dbReference type="AlphaFoldDB" id="A0A7C3SHZ8"/>
<dbReference type="CDD" id="cd09916">
    <property type="entry name" value="CpxP_like"/>
    <property type="match status" value="1"/>
</dbReference>